<comment type="caution">
    <text evidence="2">The sequence shown here is derived from an EMBL/GenBank/DDBJ whole genome shotgun (WGS) entry which is preliminary data.</text>
</comment>
<evidence type="ECO:0000313" key="2">
    <source>
        <dbReference type="EMBL" id="KAK0177150.1"/>
    </source>
</evidence>
<evidence type="ECO:0000259" key="1">
    <source>
        <dbReference type="Pfam" id="PF16064"/>
    </source>
</evidence>
<reference evidence="2" key="2">
    <citation type="submission" date="2023-03" db="EMBL/GenBank/DDBJ databases">
        <authorList>
            <person name="Inwood S.N."/>
            <person name="Skelly J.G."/>
            <person name="Guhlin J."/>
            <person name="Harrop T.W.R."/>
            <person name="Goldson S.G."/>
            <person name="Dearden P.K."/>
        </authorList>
    </citation>
    <scope>NUCLEOTIDE SEQUENCE</scope>
    <source>
        <strain evidence="2">Irish</strain>
        <tissue evidence="2">Whole body</tissue>
    </source>
</reference>
<evidence type="ECO:0000313" key="3">
    <source>
        <dbReference type="Proteomes" id="UP001168990"/>
    </source>
</evidence>
<dbReference type="Pfam" id="PF16064">
    <property type="entry name" value="DUF4806"/>
    <property type="match status" value="1"/>
</dbReference>
<keyword evidence="3" id="KW-1185">Reference proteome</keyword>
<protein>
    <recommendedName>
        <fullName evidence="1">DUF4806 domain-containing protein</fullName>
    </recommendedName>
</protein>
<accession>A0AA39FWH8</accession>
<sequence length="270" mass="30516">MDTAVMIKKPKPSQPNEKTLQSIQTSSVKRAVDLKANKSQFNCNRYNIQLKNGTDQQKADGILSKSPFPIASTCLRNPNMVLNDEPEHGSVSQQSISLSHQSTLESDINQPCHGHSCCKKLFAELIGLKKTVSAMYLMMLERNDAADENQENKINLDLDIKSQKQLIEFENKLKDPVVAAQYKLMVKRIGGKSYEKHIRNALNLTLSDELAYRMSWTGAKGTIMAKNMKHMEIIRDCIKDEWRSSTGNAIEAVIKSWLQHAGDRLRQKNN</sequence>
<dbReference type="InterPro" id="IPR032071">
    <property type="entry name" value="DUF4806"/>
</dbReference>
<dbReference type="AlphaFoldDB" id="A0AA39FWH8"/>
<dbReference type="EMBL" id="JAQQBS010000001">
    <property type="protein sequence ID" value="KAK0177150.1"/>
    <property type="molecule type" value="Genomic_DNA"/>
</dbReference>
<organism evidence="2 3">
    <name type="scientific">Microctonus aethiopoides</name>
    <dbReference type="NCBI Taxonomy" id="144406"/>
    <lineage>
        <taxon>Eukaryota</taxon>
        <taxon>Metazoa</taxon>
        <taxon>Ecdysozoa</taxon>
        <taxon>Arthropoda</taxon>
        <taxon>Hexapoda</taxon>
        <taxon>Insecta</taxon>
        <taxon>Pterygota</taxon>
        <taxon>Neoptera</taxon>
        <taxon>Endopterygota</taxon>
        <taxon>Hymenoptera</taxon>
        <taxon>Apocrita</taxon>
        <taxon>Ichneumonoidea</taxon>
        <taxon>Braconidae</taxon>
        <taxon>Euphorinae</taxon>
        <taxon>Microctonus</taxon>
    </lineage>
</organism>
<dbReference type="PANTHER" id="PTHR34153">
    <property type="entry name" value="SI:CH211-262H13.3-RELATED-RELATED"/>
    <property type="match status" value="1"/>
</dbReference>
<dbReference type="PANTHER" id="PTHR34153:SF2">
    <property type="entry name" value="SI:CH211-262H13.3-RELATED"/>
    <property type="match status" value="1"/>
</dbReference>
<gene>
    <name evidence="2" type="ORF">PV328_001229</name>
</gene>
<feature type="domain" description="DUF4806" evidence="1">
    <location>
        <begin position="159"/>
        <end position="238"/>
    </location>
</feature>
<proteinExistence type="predicted"/>
<dbReference type="Proteomes" id="UP001168990">
    <property type="component" value="Unassembled WGS sequence"/>
</dbReference>
<name>A0AA39FWH8_9HYME</name>
<reference evidence="2" key="1">
    <citation type="journal article" date="2023" name="bioRxiv">
        <title>Scaffold-level genome assemblies of two parasitoid biocontrol wasps reveal the parthenogenesis mechanism and an associated novel virus.</title>
        <authorList>
            <person name="Inwood S."/>
            <person name="Skelly J."/>
            <person name="Guhlin J."/>
            <person name="Harrop T."/>
            <person name="Goldson S."/>
            <person name="Dearden P."/>
        </authorList>
    </citation>
    <scope>NUCLEOTIDE SEQUENCE</scope>
    <source>
        <strain evidence="2">Irish</strain>
        <tissue evidence="2">Whole body</tissue>
    </source>
</reference>